<dbReference type="RefSeq" id="WP_161385181.1">
    <property type="nucleotide sequence ID" value="NZ_ARXX01000003.1"/>
</dbReference>
<dbReference type="Pfam" id="PF03203">
    <property type="entry name" value="MerC"/>
    <property type="match status" value="1"/>
</dbReference>
<proteinExistence type="predicted"/>
<feature type="transmembrane region" description="Helical" evidence="1">
    <location>
        <begin position="42"/>
        <end position="61"/>
    </location>
</feature>
<comment type="caution">
    <text evidence="2">The sequence shown here is derived from an EMBL/GenBank/DDBJ whole genome shotgun (WGS) entry which is preliminary data.</text>
</comment>
<feature type="transmembrane region" description="Helical" evidence="1">
    <location>
        <begin position="92"/>
        <end position="110"/>
    </location>
</feature>
<reference evidence="2 3" key="1">
    <citation type="submission" date="2012-09" db="EMBL/GenBank/DDBJ databases">
        <title>Genome Sequence of alkane-degrading Bacterium Alcanivorax sp. 521-1.</title>
        <authorList>
            <person name="Lai Q."/>
            <person name="Shao Z."/>
        </authorList>
    </citation>
    <scope>NUCLEOTIDE SEQUENCE [LARGE SCALE GENOMIC DNA]</scope>
    <source>
        <strain evidence="2 3">521-1</strain>
    </source>
</reference>
<dbReference type="Proteomes" id="UP000662703">
    <property type="component" value="Unassembled WGS sequence"/>
</dbReference>
<name>A0ABS0ALN3_9GAMM</name>
<evidence type="ECO:0000256" key="1">
    <source>
        <dbReference type="SAM" id="Phobius"/>
    </source>
</evidence>
<accession>A0ABS0ALN3</accession>
<evidence type="ECO:0000313" key="3">
    <source>
        <dbReference type="Proteomes" id="UP000662703"/>
    </source>
</evidence>
<gene>
    <name evidence="2" type="ORF">Y5W_00333</name>
</gene>
<feature type="transmembrane region" description="Helical" evidence="1">
    <location>
        <begin position="68"/>
        <end position="86"/>
    </location>
</feature>
<evidence type="ECO:0000313" key="2">
    <source>
        <dbReference type="EMBL" id="MBF5055039.1"/>
    </source>
</evidence>
<dbReference type="EMBL" id="ARXX01000003">
    <property type="protein sequence ID" value="MBF5055039.1"/>
    <property type="molecule type" value="Genomic_DNA"/>
</dbReference>
<keyword evidence="1" id="KW-0812">Transmembrane</keyword>
<protein>
    <submittedName>
        <fullName evidence="2">MerC mercury resistance protein</fullName>
    </submittedName>
</protein>
<sequence length="118" mass="11816">MKDQLGTACSGLCIVHCLATPALVAAGGLGAVGGLLASKSFHLAMLAPVLLFAAASFPSAYRRHRHPGPGLLALAGVGLLIGAHLLPHALEALITSAGGLALIGAHLWNLHRHGRAAG</sequence>
<organism evidence="2 3">
    <name type="scientific">Alloalcanivorax profundimaris</name>
    <dbReference type="NCBI Taxonomy" id="2735259"/>
    <lineage>
        <taxon>Bacteria</taxon>
        <taxon>Pseudomonadati</taxon>
        <taxon>Pseudomonadota</taxon>
        <taxon>Gammaproteobacteria</taxon>
        <taxon>Oceanospirillales</taxon>
        <taxon>Alcanivoracaceae</taxon>
        <taxon>Alloalcanivorax</taxon>
    </lineage>
</organism>
<keyword evidence="1" id="KW-1133">Transmembrane helix</keyword>
<keyword evidence="1" id="KW-0472">Membrane</keyword>
<keyword evidence="3" id="KW-1185">Reference proteome</keyword>
<dbReference type="InterPro" id="IPR004891">
    <property type="entry name" value="Mercury-R_MerC"/>
</dbReference>